<evidence type="ECO:0000313" key="3">
    <source>
        <dbReference type="Proteomes" id="UP000075613"/>
    </source>
</evidence>
<comment type="caution">
    <text evidence="2">The sequence shown here is derived from an EMBL/GenBank/DDBJ whole genome shotgun (WGS) entry which is preliminary data.</text>
</comment>
<dbReference type="EMBL" id="LRBG01000037">
    <property type="protein sequence ID" value="KXU83700.1"/>
    <property type="molecule type" value="Genomic_DNA"/>
</dbReference>
<proteinExistence type="predicted"/>
<keyword evidence="3" id="KW-1185">Reference proteome</keyword>
<protein>
    <submittedName>
        <fullName evidence="2">Uncharacterized protein</fullName>
    </submittedName>
</protein>
<sequence>MREPIEKDDMTYAMWGIAIGLTLMFGVSLWRYRRSFLYKREIRWMDEHHELDRLREQLGLPLQK</sequence>
<gene>
    <name evidence="2" type="ORF">CI15_24405</name>
</gene>
<reference evidence="2 3" key="1">
    <citation type="journal article" date="2015" name="Int. J. Syst. Evol. Microbiol.">
        <title>Burkholderia monticola sp. nov., isolated from mountain soil.</title>
        <authorList>
            <person name="Baek I."/>
            <person name="Seo B."/>
            <person name="Lee I."/>
            <person name="Yi H."/>
            <person name="Chun J."/>
        </authorList>
    </citation>
    <scope>NUCLEOTIDE SEQUENCE [LARGE SCALE GENOMIC DNA]</scope>
    <source>
        <strain evidence="2 3">JC2948</strain>
    </source>
</reference>
<name>A0A149PF81_9BURK</name>
<evidence type="ECO:0000256" key="1">
    <source>
        <dbReference type="SAM" id="Phobius"/>
    </source>
</evidence>
<keyword evidence="1" id="KW-0472">Membrane</keyword>
<dbReference type="OrthoDB" id="9114228at2"/>
<dbReference type="Proteomes" id="UP000075613">
    <property type="component" value="Unassembled WGS sequence"/>
</dbReference>
<dbReference type="AlphaFoldDB" id="A0A149PF81"/>
<evidence type="ECO:0000313" key="2">
    <source>
        <dbReference type="EMBL" id="KXU83700.1"/>
    </source>
</evidence>
<accession>A0A149PF81</accession>
<keyword evidence="1" id="KW-1133">Transmembrane helix</keyword>
<organism evidence="2 3">
    <name type="scientific">Paraburkholderia monticola</name>
    <dbReference type="NCBI Taxonomy" id="1399968"/>
    <lineage>
        <taxon>Bacteria</taxon>
        <taxon>Pseudomonadati</taxon>
        <taxon>Pseudomonadota</taxon>
        <taxon>Betaproteobacteria</taxon>
        <taxon>Burkholderiales</taxon>
        <taxon>Burkholderiaceae</taxon>
        <taxon>Paraburkholderia</taxon>
    </lineage>
</organism>
<keyword evidence="1" id="KW-0812">Transmembrane</keyword>
<dbReference type="RefSeq" id="WP_153041183.1">
    <property type="nucleotide sequence ID" value="NZ_LRBG01000037.1"/>
</dbReference>
<feature type="transmembrane region" description="Helical" evidence="1">
    <location>
        <begin position="12"/>
        <end position="30"/>
    </location>
</feature>